<dbReference type="RefSeq" id="XP_062648594.1">
    <property type="nucleotide sequence ID" value="XM_062796206.1"/>
</dbReference>
<dbReference type="EMBL" id="MU853226">
    <property type="protein sequence ID" value="KAK4124823.1"/>
    <property type="molecule type" value="Genomic_DNA"/>
</dbReference>
<dbReference type="AlphaFoldDB" id="A0AAN6Z508"/>
<gene>
    <name evidence="2" type="ORF">N657DRAFT_679643</name>
</gene>
<evidence type="ECO:0000256" key="1">
    <source>
        <dbReference type="SAM" id="MobiDB-lite"/>
    </source>
</evidence>
<feature type="compositionally biased region" description="Polar residues" evidence="1">
    <location>
        <begin position="1"/>
        <end position="15"/>
    </location>
</feature>
<feature type="region of interest" description="Disordered" evidence="1">
    <location>
        <begin position="1"/>
        <end position="33"/>
    </location>
</feature>
<proteinExistence type="predicted"/>
<keyword evidence="3" id="KW-1185">Reference proteome</keyword>
<name>A0AAN6Z508_9PEZI</name>
<accession>A0AAN6Z508</accession>
<comment type="caution">
    <text evidence="2">The sequence shown here is derived from an EMBL/GenBank/DDBJ whole genome shotgun (WGS) entry which is preliminary data.</text>
</comment>
<evidence type="ECO:0000313" key="3">
    <source>
        <dbReference type="Proteomes" id="UP001302602"/>
    </source>
</evidence>
<reference evidence="2" key="1">
    <citation type="journal article" date="2023" name="Mol. Phylogenet. Evol.">
        <title>Genome-scale phylogeny and comparative genomics of the fungal order Sordariales.</title>
        <authorList>
            <person name="Hensen N."/>
            <person name="Bonometti L."/>
            <person name="Westerberg I."/>
            <person name="Brannstrom I.O."/>
            <person name="Guillou S."/>
            <person name="Cros-Aarteil S."/>
            <person name="Calhoun S."/>
            <person name="Haridas S."/>
            <person name="Kuo A."/>
            <person name="Mondo S."/>
            <person name="Pangilinan J."/>
            <person name="Riley R."/>
            <person name="LaButti K."/>
            <person name="Andreopoulos B."/>
            <person name="Lipzen A."/>
            <person name="Chen C."/>
            <person name="Yan M."/>
            <person name="Daum C."/>
            <person name="Ng V."/>
            <person name="Clum A."/>
            <person name="Steindorff A."/>
            <person name="Ohm R.A."/>
            <person name="Martin F."/>
            <person name="Silar P."/>
            <person name="Natvig D.O."/>
            <person name="Lalanne C."/>
            <person name="Gautier V."/>
            <person name="Ament-Velasquez S.L."/>
            <person name="Kruys A."/>
            <person name="Hutchinson M.I."/>
            <person name="Powell A.J."/>
            <person name="Barry K."/>
            <person name="Miller A.N."/>
            <person name="Grigoriev I.V."/>
            <person name="Debuchy R."/>
            <person name="Gladieux P."/>
            <person name="Hiltunen Thoren M."/>
            <person name="Johannesson H."/>
        </authorList>
    </citation>
    <scope>NUCLEOTIDE SEQUENCE</scope>
    <source>
        <strain evidence="2">CBS 731.68</strain>
    </source>
</reference>
<evidence type="ECO:0000313" key="2">
    <source>
        <dbReference type="EMBL" id="KAK4124823.1"/>
    </source>
</evidence>
<protein>
    <submittedName>
        <fullName evidence="2">Uncharacterized protein</fullName>
    </submittedName>
</protein>
<dbReference type="Proteomes" id="UP001302602">
    <property type="component" value="Unassembled WGS sequence"/>
</dbReference>
<organism evidence="2 3">
    <name type="scientific">Parathielavia appendiculata</name>
    <dbReference type="NCBI Taxonomy" id="2587402"/>
    <lineage>
        <taxon>Eukaryota</taxon>
        <taxon>Fungi</taxon>
        <taxon>Dikarya</taxon>
        <taxon>Ascomycota</taxon>
        <taxon>Pezizomycotina</taxon>
        <taxon>Sordariomycetes</taxon>
        <taxon>Sordariomycetidae</taxon>
        <taxon>Sordariales</taxon>
        <taxon>Chaetomiaceae</taxon>
        <taxon>Parathielavia</taxon>
    </lineage>
</organism>
<sequence>MDDNKQNQIGAQASKHQNHHHGTGPVTKGRSGFQGSLPMPKAVLVYPFGRPLMRRQLGDTDVYTAVRMSLGVPHLTPGMLDTSSHAFLEEATKMLQENQNKQLPYNPLKFMKILRKRPALRESWLRRNSSFLLTVFVILRAARW</sequence>
<dbReference type="GeneID" id="87832974"/>
<reference evidence="2" key="2">
    <citation type="submission" date="2023-05" db="EMBL/GenBank/DDBJ databases">
        <authorList>
            <consortium name="Lawrence Berkeley National Laboratory"/>
            <person name="Steindorff A."/>
            <person name="Hensen N."/>
            <person name="Bonometti L."/>
            <person name="Westerberg I."/>
            <person name="Brannstrom I.O."/>
            <person name="Guillou S."/>
            <person name="Cros-Aarteil S."/>
            <person name="Calhoun S."/>
            <person name="Haridas S."/>
            <person name="Kuo A."/>
            <person name="Mondo S."/>
            <person name="Pangilinan J."/>
            <person name="Riley R."/>
            <person name="Labutti K."/>
            <person name="Andreopoulos B."/>
            <person name="Lipzen A."/>
            <person name="Chen C."/>
            <person name="Yanf M."/>
            <person name="Daum C."/>
            <person name="Ng V."/>
            <person name="Clum A."/>
            <person name="Ohm R."/>
            <person name="Martin F."/>
            <person name="Silar P."/>
            <person name="Natvig D."/>
            <person name="Lalanne C."/>
            <person name="Gautier V."/>
            <person name="Ament-Velasquez S.L."/>
            <person name="Kruys A."/>
            <person name="Hutchinson M.I."/>
            <person name="Powell A.J."/>
            <person name="Barry K."/>
            <person name="Miller A.N."/>
            <person name="Grigoriev I.V."/>
            <person name="Debuchy R."/>
            <person name="Gladieux P."/>
            <person name="Thoren M.H."/>
            <person name="Johannesson H."/>
        </authorList>
    </citation>
    <scope>NUCLEOTIDE SEQUENCE</scope>
    <source>
        <strain evidence="2">CBS 731.68</strain>
    </source>
</reference>